<dbReference type="EMBL" id="KV417484">
    <property type="protein sequence ID" value="KZP32841.1"/>
    <property type="molecule type" value="Genomic_DNA"/>
</dbReference>
<keyword evidence="2" id="KW-0456">Lyase</keyword>
<organism evidence="3 4">
    <name type="scientific">Athelia psychrophila</name>
    <dbReference type="NCBI Taxonomy" id="1759441"/>
    <lineage>
        <taxon>Eukaryota</taxon>
        <taxon>Fungi</taxon>
        <taxon>Dikarya</taxon>
        <taxon>Basidiomycota</taxon>
        <taxon>Agaricomycotina</taxon>
        <taxon>Agaricomycetes</taxon>
        <taxon>Agaricomycetidae</taxon>
        <taxon>Atheliales</taxon>
        <taxon>Atheliaceae</taxon>
        <taxon>Athelia</taxon>
    </lineage>
</organism>
<dbReference type="OrthoDB" id="5894at2759"/>
<evidence type="ECO:0000313" key="3">
    <source>
        <dbReference type="EMBL" id="KZP32841.1"/>
    </source>
</evidence>
<dbReference type="PANTHER" id="PTHR12192">
    <property type="entry name" value="CATION TRANSPORT PROTEIN CHAC-RELATED"/>
    <property type="match status" value="1"/>
</dbReference>
<dbReference type="Gene3D" id="3.10.490.10">
    <property type="entry name" value="Gamma-glutamyl cyclotransferase-like"/>
    <property type="match status" value="1"/>
</dbReference>
<evidence type="ECO:0000256" key="2">
    <source>
        <dbReference type="ARBA" id="ARBA00023239"/>
    </source>
</evidence>
<dbReference type="AlphaFoldDB" id="A0A166VL52"/>
<evidence type="ECO:0000313" key="4">
    <source>
        <dbReference type="Proteomes" id="UP000076532"/>
    </source>
</evidence>
<dbReference type="InterPro" id="IPR006840">
    <property type="entry name" value="ChaC"/>
</dbReference>
<dbReference type="InterPro" id="IPR013024">
    <property type="entry name" value="GGCT-like"/>
</dbReference>
<dbReference type="GO" id="GO:0005737">
    <property type="term" value="C:cytoplasm"/>
    <property type="evidence" value="ECO:0007669"/>
    <property type="project" value="TreeGrafter"/>
</dbReference>
<proteinExistence type="predicted"/>
<accession>A0A166VL52</accession>
<reference evidence="3 4" key="1">
    <citation type="journal article" date="2016" name="Mol. Biol. Evol.">
        <title>Comparative Genomics of Early-Diverging Mushroom-Forming Fungi Provides Insights into the Origins of Lignocellulose Decay Capabilities.</title>
        <authorList>
            <person name="Nagy L.G."/>
            <person name="Riley R."/>
            <person name="Tritt A."/>
            <person name="Adam C."/>
            <person name="Daum C."/>
            <person name="Floudas D."/>
            <person name="Sun H."/>
            <person name="Yadav J.S."/>
            <person name="Pangilinan J."/>
            <person name="Larsson K.H."/>
            <person name="Matsuura K."/>
            <person name="Barry K."/>
            <person name="Labutti K."/>
            <person name="Kuo R."/>
            <person name="Ohm R.A."/>
            <person name="Bhattacharya S.S."/>
            <person name="Shirouzu T."/>
            <person name="Yoshinaga Y."/>
            <person name="Martin F.M."/>
            <person name="Grigoriev I.V."/>
            <person name="Hibbett D.S."/>
        </authorList>
    </citation>
    <scope>NUCLEOTIDE SEQUENCE [LARGE SCALE GENOMIC DNA]</scope>
    <source>
        <strain evidence="3 4">CBS 109695</strain>
    </source>
</reference>
<dbReference type="EC" id="4.3.2.7" evidence="1"/>
<dbReference type="GO" id="GO:0061928">
    <property type="term" value="F:glutathione specific gamma-glutamylcyclotransferase activity"/>
    <property type="evidence" value="ECO:0007669"/>
    <property type="project" value="UniProtKB-EC"/>
</dbReference>
<dbReference type="GO" id="GO:0006751">
    <property type="term" value="P:glutathione catabolic process"/>
    <property type="evidence" value="ECO:0007669"/>
    <property type="project" value="InterPro"/>
</dbReference>
<evidence type="ECO:0000256" key="1">
    <source>
        <dbReference type="ARBA" id="ARBA00012344"/>
    </source>
</evidence>
<dbReference type="CDD" id="cd06661">
    <property type="entry name" value="GGCT_like"/>
    <property type="match status" value="1"/>
</dbReference>
<sequence>MAPDKRRYIIFGYGSLMYNPGADLYPTPQVRAGPFSPRRPSDLADPARCAAPGYLKGYVRRFAQRSEDHRGTPESPGRVVTLIRKQDWDALDGPRISDSQAHPAGVVPVVWGMAYTIDPERAEEVKAYLDYREKGGYNEETVDIYGIVNGEERVIIPAATAYIGKTHHQHELAEARDAAGFNEFFMGPEPLEVRAEIISRSTGPSGKNKDYLYRIAEAVRELAPESRDWYLDELEAEVRKLERGVYVENNGGEQQQRWTV</sequence>
<gene>
    <name evidence="3" type="ORF">FIBSPDRAFT_1036476</name>
</gene>
<dbReference type="STRING" id="436010.A0A166VL52"/>
<keyword evidence="4" id="KW-1185">Reference proteome</keyword>
<protein>
    <recommendedName>
        <fullName evidence="1">glutathione-specific gamma-glutamylcyclotransferase</fullName>
        <ecNumber evidence="1">4.3.2.7</ecNumber>
    </recommendedName>
</protein>
<name>A0A166VL52_9AGAM</name>
<dbReference type="Pfam" id="PF04752">
    <property type="entry name" value="ChaC"/>
    <property type="match status" value="1"/>
</dbReference>
<dbReference type="PANTHER" id="PTHR12192:SF2">
    <property type="entry name" value="GLUTATHIONE-SPECIFIC GAMMA-GLUTAMYLCYCLOTRANSFERASE 2"/>
    <property type="match status" value="1"/>
</dbReference>
<dbReference type="Proteomes" id="UP000076532">
    <property type="component" value="Unassembled WGS sequence"/>
</dbReference>